<dbReference type="CDD" id="cd03219">
    <property type="entry name" value="ABC_Mj1267_LivG_branched"/>
    <property type="match status" value="1"/>
</dbReference>
<dbReference type="Pfam" id="PF12399">
    <property type="entry name" value="BCA_ABC_TP_C"/>
    <property type="match status" value="1"/>
</dbReference>
<dbReference type="GO" id="GO:0005524">
    <property type="term" value="F:ATP binding"/>
    <property type="evidence" value="ECO:0007669"/>
    <property type="project" value="UniProtKB-KW"/>
</dbReference>
<name>A0A5C8P9I4_9HYPH</name>
<dbReference type="PROSITE" id="PS50893">
    <property type="entry name" value="ABC_TRANSPORTER_2"/>
    <property type="match status" value="1"/>
</dbReference>
<dbReference type="Gene3D" id="3.40.50.300">
    <property type="entry name" value="P-loop containing nucleotide triphosphate hydrolases"/>
    <property type="match status" value="1"/>
</dbReference>
<evidence type="ECO:0000259" key="4">
    <source>
        <dbReference type="PROSITE" id="PS50893"/>
    </source>
</evidence>
<dbReference type="OrthoDB" id="9779872at2"/>
<organism evidence="5 6">
    <name type="scientific">Vineibacter terrae</name>
    <dbReference type="NCBI Taxonomy" id="2586908"/>
    <lineage>
        <taxon>Bacteria</taxon>
        <taxon>Pseudomonadati</taxon>
        <taxon>Pseudomonadota</taxon>
        <taxon>Alphaproteobacteria</taxon>
        <taxon>Hyphomicrobiales</taxon>
        <taxon>Vineibacter</taxon>
    </lineage>
</organism>
<dbReference type="InterPro" id="IPR032823">
    <property type="entry name" value="BCA_ABC_TP_C"/>
</dbReference>
<dbReference type="SMART" id="SM00382">
    <property type="entry name" value="AAA"/>
    <property type="match status" value="1"/>
</dbReference>
<dbReference type="RefSeq" id="WP_147852069.1">
    <property type="nucleotide sequence ID" value="NZ_VDUZ01000070.1"/>
</dbReference>
<dbReference type="InterPro" id="IPR027417">
    <property type="entry name" value="P-loop_NTPase"/>
</dbReference>
<dbReference type="FunFam" id="3.40.50.300:FF:000421">
    <property type="entry name" value="Branched-chain amino acid ABC transporter ATP-binding protein"/>
    <property type="match status" value="1"/>
</dbReference>
<proteinExistence type="predicted"/>
<keyword evidence="6" id="KW-1185">Reference proteome</keyword>
<sequence>MTGAAPLLDVRDVARRYGGVTAIANVNMTVQAGEITGVIGPNGAGKTTLFNVISGFTPPSEGQVFWKGKPIVRLSTHRIARLGIGRTFQNLRVFPNMTVFDNVSVGALGHIGFPAWRALVPGVGQSRAQAIIRKTWEALDTVGLADRAGELAANLSYGRRRYLEIARALATAPELLILDEPAAGLNDSETAELAGLIRSLNAGGATILLVEHDMALVMGVCRRVVVLAAGRKIADGSPAEVQEDATVRQAYLGASDDGA</sequence>
<dbReference type="EMBL" id="VDUZ01000070">
    <property type="protein sequence ID" value="TXL69860.1"/>
    <property type="molecule type" value="Genomic_DNA"/>
</dbReference>
<keyword evidence="2" id="KW-0547">Nucleotide-binding</keyword>
<dbReference type="InterPro" id="IPR003593">
    <property type="entry name" value="AAA+_ATPase"/>
</dbReference>
<evidence type="ECO:0000256" key="3">
    <source>
        <dbReference type="ARBA" id="ARBA00022840"/>
    </source>
</evidence>
<dbReference type="AlphaFoldDB" id="A0A5C8P9I4"/>
<dbReference type="PANTHER" id="PTHR45772">
    <property type="entry name" value="CONSERVED COMPONENT OF ABC TRANSPORTER FOR NATURAL AMINO ACIDS-RELATED"/>
    <property type="match status" value="1"/>
</dbReference>
<evidence type="ECO:0000313" key="6">
    <source>
        <dbReference type="Proteomes" id="UP000321638"/>
    </source>
</evidence>
<dbReference type="GO" id="GO:0005886">
    <property type="term" value="C:plasma membrane"/>
    <property type="evidence" value="ECO:0007669"/>
    <property type="project" value="TreeGrafter"/>
</dbReference>
<accession>A0A5C8P9I4</accession>
<gene>
    <name evidence="5" type="ORF">FHP25_37145</name>
</gene>
<keyword evidence="3 5" id="KW-0067">ATP-binding</keyword>
<dbReference type="PANTHER" id="PTHR45772:SF9">
    <property type="entry name" value="CONSERVED COMPONENT OF ABC TRANSPORTER FOR NATURAL AMINO ACIDS"/>
    <property type="match status" value="1"/>
</dbReference>
<feature type="domain" description="ABC transporter" evidence="4">
    <location>
        <begin position="8"/>
        <end position="254"/>
    </location>
</feature>
<evidence type="ECO:0000313" key="5">
    <source>
        <dbReference type="EMBL" id="TXL69860.1"/>
    </source>
</evidence>
<dbReference type="GO" id="GO:0016887">
    <property type="term" value="F:ATP hydrolysis activity"/>
    <property type="evidence" value="ECO:0007669"/>
    <property type="project" value="InterPro"/>
</dbReference>
<reference evidence="5 6" key="1">
    <citation type="submission" date="2019-06" db="EMBL/GenBank/DDBJ databases">
        <title>New taxonomy in bacterial strain CC-CFT640, isolated from vineyard.</title>
        <authorList>
            <person name="Lin S.-Y."/>
            <person name="Tsai C.-F."/>
            <person name="Young C.-C."/>
        </authorList>
    </citation>
    <scope>NUCLEOTIDE SEQUENCE [LARGE SCALE GENOMIC DNA]</scope>
    <source>
        <strain evidence="5 6">CC-CFT640</strain>
    </source>
</reference>
<evidence type="ECO:0000256" key="1">
    <source>
        <dbReference type="ARBA" id="ARBA00022448"/>
    </source>
</evidence>
<dbReference type="Proteomes" id="UP000321638">
    <property type="component" value="Unassembled WGS sequence"/>
</dbReference>
<comment type="caution">
    <text evidence="5">The sequence shown here is derived from an EMBL/GenBank/DDBJ whole genome shotgun (WGS) entry which is preliminary data.</text>
</comment>
<evidence type="ECO:0000256" key="2">
    <source>
        <dbReference type="ARBA" id="ARBA00022741"/>
    </source>
</evidence>
<protein>
    <submittedName>
        <fullName evidence="5">ABC transporter ATP-binding protein</fullName>
    </submittedName>
</protein>
<keyword evidence="1" id="KW-0813">Transport</keyword>
<dbReference type="InterPro" id="IPR003439">
    <property type="entry name" value="ABC_transporter-like_ATP-bd"/>
</dbReference>
<dbReference type="InterPro" id="IPR051120">
    <property type="entry name" value="ABC_AA/LPS_Transport"/>
</dbReference>
<dbReference type="Pfam" id="PF00005">
    <property type="entry name" value="ABC_tran"/>
    <property type="match status" value="1"/>
</dbReference>
<dbReference type="SUPFAM" id="SSF52540">
    <property type="entry name" value="P-loop containing nucleoside triphosphate hydrolases"/>
    <property type="match status" value="1"/>
</dbReference>